<reference evidence="1 2" key="1">
    <citation type="journal article" date="2010" name="Stand. Genomic Sci.">
        <title>Complete genome sequence of Aminobacterium colombiense type strain (ALA-1).</title>
        <authorList>
            <person name="Chertkov O."/>
            <person name="Sikorski J."/>
            <person name="Brambilla E."/>
            <person name="Lapidus A."/>
            <person name="Copeland A."/>
            <person name="Glavina Del Rio T."/>
            <person name="Nolan M."/>
            <person name="Lucas S."/>
            <person name="Tice H."/>
            <person name="Cheng J.F."/>
            <person name="Han C."/>
            <person name="Detter J.C."/>
            <person name="Bruce D."/>
            <person name="Tapia R."/>
            <person name="Goodwin L."/>
            <person name="Pitluck S."/>
            <person name="Liolios K."/>
            <person name="Ivanova N."/>
            <person name="Mavromatis K."/>
            <person name="Ovchinnikova G."/>
            <person name="Pati A."/>
            <person name="Chen A."/>
            <person name="Palaniappan K."/>
            <person name="Land M."/>
            <person name="Hauser L."/>
            <person name="Chang Y.J."/>
            <person name="Jeffries C.D."/>
            <person name="Spring S."/>
            <person name="Rohde M."/>
            <person name="Goker M."/>
            <person name="Bristow J."/>
            <person name="Eisen J.A."/>
            <person name="Markowitz V."/>
            <person name="Hugenholtz P."/>
            <person name="Kyrpides N.C."/>
            <person name="Klenk H.P."/>
        </authorList>
    </citation>
    <scope>NUCLEOTIDE SEQUENCE [LARGE SCALE GENOMIC DNA]</scope>
    <source>
        <strain evidence="2">DSM 12261 / ALA-1</strain>
    </source>
</reference>
<dbReference type="EMBL" id="CP001997">
    <property type="protein sequence ID" value="ADE56801.1"/>
    <property type="molecule type" value="Genomic_DNA"/>
</dbReference>
<organism evidence="1 2">
    <name type="scientific">Aminobacterium colombiense (strain DSM 12261 / ALA-1)</name>
    <dbReference type="NCBI Taxonomy" id="572547"/>
    <lineage>
        <taxon>Bacteria</taxon>
        <taxon>Thermotogati</taxon>
        <taxon>Synergistota</taxon>
        <taxon>Synergistia</taxon>
        <taxon>Synergistales</taxon>
        <taxon>Aminobacteriaceae</taxon>
        <taxon>Aminobacterium</taxon>
    </lineage>
</organism>
<dbReference type="AlphaFoldDB" id="D5EE19"/>
<keyword evidence="2" id="KW-1185">Reference proteome</keyword>
<proteinExistence type="predicted"/>
<name>D5EE19_AMICL</name>
<protein>
    <submittedName>
        <fullName evidence="1">Uncharacterized protein</fullName>
    </submittedName>
</protein>
<dbReference type="RefSeq" id="WP_013048067.1">
    <property type="nucleotide sequence ID" value="NC_014011.1"/>
</dbReference>
<gene>
    <name evidence="1" type="ordered locus">Amico_0666</name>
</gene>
<dbReference type="STRING" id="572547.Amico_0666"/>
<dbReference type="KEGG" id="aco:Amico_0666"/>
<accession>D5EE19</accession>
<evidence type="ECO:0000313" key="1">
    <source>
        <dbReference type="EMBL" id="ADE56801.1"/>
    </source>
</evidence>
<sequence length="73" mass="7867">MLIVACQICGETKVLAGTPDVDGIARAMWICPRCGTGQVVQLQVSADARKSDLRKIVHGMSFPKVTESHENKA</sequence>
<evidence type="ECO:0000313" key="2">
    <source>
        <dbReference type="Proteomes" id="UP000002366"/>
    </source>
</evidence>
<dbReference type="OrthoDB" id="5457at2"/>
<dbReference type="Proteomes" id="UP000002366">
    <property type="component" value="Chromosome"/>
</dbReference>
<dbReference type="eggNOG" id="ENOG503308A">
    <property type="taxonomic scope" value="Bacteria"/>
</dbReference>
<dbReference type="HOGENOM" id="CLU_2646578_0_0_0"/>